<dbReference type="EMBL" id="AVPS01000008">
    <property type="protein sequence ID" value="KGM51190.1"/>
    <property type="molecule type" value="Genomic_DNA"/>
</dbReference>
<gene>
    <name evidence="3" type="ORF">N792_12435</name>
</gene>
<keyword evidence="1" id="KW-0812">Transmembrane</keyword>
<keyword evidence="4" id="KW-1185">Reference proteome</keyword>
<dbReference type="AlphaFoldDB" id="A0A0A0ELL3"/>
<evidence type="ECO:0000259" key="2">
    <source>
        <dbReference type="Pfam" id="PF12158"/>
    </source>
</evidence>
<organism evidence="3 4">
    <name type="scientific">Lysobacter concretionis Ko07 = DSM 16239</name>
    <dbReference type="NCBI Taxonomy" id="1122185"/>
    <lineage>
        <taxon>Bacteria</taxon>
        <taxon>Pseudomonadati</taxon>
        <taxon>Pseudomonadota</taxon>
        <taxon>Gammaproteobacteria</taxon>
        <taxon>Lysobacterales</taxon>
        <taxon>Lysobacteraceae</taxon>
        <taxon>Novilysobacter</taxon>
    </lineage>
</organism>
<evidence type="ECO:0000256" key="1">
    <source>
        <dbReference type="SAM" id="Phobius"/>
    </source>
</evidence>
<accession>A0A0A0ELL3</accession>
<reference evidence="3 4" key="1">
    <citation type="submission" date="2013-08" db="EMBL/GenBank/DDBJ databases">
        <title>Genome sequencing of Lysobacter.</title>
        <authorList>
            <person name="Zhang S."/>
            <person name="Wang G."/>
        </authorList>
    </citation>
    <scope>NUCLEOTIDE SEQUENCE [LARGE SCALE GENOMIC DNA]</scope>
    <source>
        <strain evidence="3 4">Ko07</strain>
    </source>
</reference>
<protein>
    <recommendedName>
        <fullName evidence="2">DUF3592 domain-containing protein</fullName>
    </recommendedName>
</protein>
<feature type="transmembrane region" description="Helical" evidence="1">
    <location>
        <begin position="59"/>
        <end position="80"/>
    </location>
</feature>
<keyword evidence="1" id="KW-0472">Membrane</keyword>
<dbReference type="Proteomes" id="UP000030017">
    <property type="component" value="Unassembled WGS sequence"/>
</dbReference>
<proteinExistence type="predicted"/>
<feature type="domain" description="DUF3592" evidence="2">
    <location>
        <begin position="99"/>
        <end position="161"/>
    </location>
</feature>
<dbReference type="RefSeq" id="WP_036195029.1">
    <property type="nucleotide sequence ID" value="NZ_AVPS01000008.1"/>
</dbReference>
<evidence type="ECO:0000313" key="4">
    <source>
        <dbReference type="Proteomes" id="UP000030017"/>
    </source>
</evidence>
<sequence>MFKQIARLKSGASDIVRRHEGENPRTAGRVCQAVGGLLVADGLVGLENPFNRTKSRAGIFGALVLSIMGLAIAAGAFFIVQVPQVDSVVAGSISRISAPRVDKDDGSRTCSYDASYTVDGRDYTVNSGFGSDRTCNRSIGEPVDVHYLAAAPSRGVLELGTRKAIRWGGLGLGLLLLVIGAVTFLIRAGTIFFGIKLFLRGRKLVKTSPPTQADDGSVVGAAREAFMAMRFG</sequence>
<dbReference type="InterPro" id="IPR021994">
    <property type="entry name" value="DUF3592"/>
</dbReference>
<keyword evidence="1" id="KW-1133">Transmembrane helix</keyword>
<evidence type="ECO:0000313" key="3">
    <source>
        <dbReference type="EMBL" id="KGM51190.1"/>
    </source>
</evidence>
<comment type="caution">
    <text evidence="3">The sequence shown here is derived from an EMBL/GenBank/DDBJ whole genome shotgun (WGS) entry which is preliminary data.</text>
</comment>
<name>A0A0A0ELL3_9GAMM</name>
<feature type="transmembrane region" description="Helical" evidence="1">
    <location>
        <begin position="172"/>
        <end position="199"/>
    </location>
</feature>
<dbReference type="Pfam" id="PF12158">
    <property type="entry name" value="DUF3592"/>
    <property type="match status" value="1"/>
</dbReference>